<evidence type="ECO:0000256" key="1">
    <source>
        <dbReference type="SAM" id="MobiDB-lite"/>
    </source>
</evidence>
<dbReference type="InterPro" id="IPR055170">
    <property type="entry name" value="GFO_IDH_MocA-like_dom"/>
</dbReference>
<name>A0AAU8NLG1_9BACL</name>
<feature type="domain" description="GFO/IDH/MocA-like oxidoreductase" evidence="3">
    <location>
        <begin position="134"/>
        <end position="259"/>
    </location>
</feature>
<dbReference type="EMBL" id="CP159992">
    <property type="protein sequence ID" value="XCP97823.1"/>
    <property type="molecule type" value="Genomic_DNA"/>
</dbReference>
<proteinExistence type="predicted"/>
<dbReference type="PANTHER" id="PTHR43249">
    <property type="entry name" value="UDP-N-ACETYL-2-AMINO-2-DEOXY-D-GLUCURONATE OXIDASE"/>
    <property type="match status" value="1"/>
</dbReference>
<sequence length="390" mass="43467">MSIVRVAVIGIGNMGAAHARTLAAGEVPGAELVAVCDVREEMGSWVTSNLPPTVTYWQDAEQMMSSGTIDAVIVATPHYDHPEQAIQAFRHGLHVMIEKPAGVYTKQVREMNEAAEASGKVFSIMYNQRTNPLYIKLRDLIASGELGEVRRTNWIITNWYRSQSYYDSGGWRATWAGEGGGVLINQDPHQLDLWQWTIGMMPVRMRAFCSFGKYRNIEVEDDVTAYVEYENGATGVFVTTTGEAPGTNRFEVSGDRGKIVIEDGQLIFWRLRESEPEFNRRFTGGFGQPECWKCDVPITGIETGHPGLIRNWVDAIRTGAPLIAPGQDGIHGLTLSNAMLLSTWTDNWVNLPIDEELFYEHLQERIANSTTKKDKAYTGGQPADLSQTFK</sequence>
<evidence type="ECO:0000313" key="4">
    <source>
        <dbReference type="EMBL" id="XCP97823.1"/>
    </source>
</evidence>
<dbReference type="SUPFAM" id="SSF51735">
    <property type="entry name" value="NAD(P)-binding Rossmann-fold domains"/>
    <property type="match status" value="1"/>
</dbReference>
<dbReference type="InterPro" id="IPR052515">
    <property type="entry name" value="Gfo/Idh/MocA_Oxidoreductase"/>
</dbReference>
<dbReference type="PANTHER" id="PTHR43249:SF1">
    <property type="entry name" value="D-GLUCOSIDE 3-DEHYDROGENASE"/>
    <property type="match status" value="1"/>
</dbReference>
<dbReference type="InterPro" id="IPR036291">
    <property type="entry name" value="NAD(P)-bd_dom_sf"/>
</dbReference>
<dbReference type="Pfam" id="PF01408">
    <property type="entry name" value="GFO_IDH_MocA"/>
    <property type="match status" value="1"/>
</dbReference>
<evidence type="ECO:0000259" key="2">
    <source>
        <dbReference type="Pfam" id="PF01408"/>
    </source>
</evidence>
<feature type="domain" description="Gfo/Idh/MocA-like oxidoreductase N-terminal" evidence="2">
    <location>
        <begin position="4"/>
        <end position="124"/>
    </location>
</feature>
<dbReference type="Gene3D" id="3.30.360.10">
    <property type="entry name" value="Dihydrodipicolinate Reductase, domain 2"/>
    <property type="match status" value="1"/>
</dbReference>
<dbReference type="InterPro" id="IPR000683">
    <property type="entry name" value="Gfo/Idh/MocA-like_OxRdtase_N"/>
</dbReference>
<feature type="region of interest" description="Disordered" evidence="1">
    <location>
        <begin position="370"/>
        <end position="390"/>
    </location>
</feature>
<organism evidence="4">
    <name type="scientific">Paenibacillus sp. AN1007</name>
    <dbReference type="NCBI Taxonomy" id="3151385"/>
    <lineage>
        <taxon>Bacteria</taxon>
        <taxon>Bacillati</taxon>
        <taxon>Bacillota</taxon>
        <taxon>Bacilli</taxon>
        <taxon>Bacillales</taxon>
        <taxon>Paenibacillaceae</taxon>
        <taxon>Paenibacillus</taxon>
    </lineage>
</organism>
<evidence type="ECO:0000259" key="3">
    <source>
        <dbReference type="Pfam" id="PF22725"/>
    </source>
</evidence>
<accession>A0AAU8NLG1</accession>
<dbReference type="AlphaFoldDB" id="A0AAU8NLG1"/>
<gene>
    <name evidence="4" type="ORF">ABXS70_14470</name>
</gene>
<reference evidence="4" key="1">
    <citation type="submission" date="2024-05" db="EMBL/GenBank/DDBJ databases">
        <title>Draft genome assemblies of 36 bacteria isolated from hibernating arctic ground squirrels.</title>
        <authorList>
            <person name="McKee H."/>
            <person name="Mullen L."/>
            <person name="Drown D.M."/>
            <person name="Duddleston K.N."/>
        </authorList>
    </citation>
    <scope>NUCLEOTIDE SEQUENCE</scope>
    <source>
        <strain evidence="4">AN1007</strain>
    </source>
</reference>
<dbReference type="Pfam" id="PF22725">
    <property type="entry name" value="GFO_IDH_MocA_C3"/>
    <property type="match status" value="1"/>
</dbReference>
<dbReference type="SUPFAM" id="SSF55347">
    <property type="entry name" value="Glyceraldehyde-3-phosphate dehydrogenase-like, C-terminal domain"/>
    <property type="match status" value="1"/>
</dbReference>
<dbReference type="GO" id="GO:0000166">
    <property type="term" value="F:nucleotide binding"/>
    <property type="evidence" value="ECO:0007669"/>
    <property type="project" value="InterPro"/>
</dbReference>
<dbReference type="RefSeq" id="WP_366296467.1">
    <property type="nucleotide sequence ID" value="NZ_CP159992.1"/>
</dbReference>
<dbReference type="Gene3D" id="3.40.50.720">
    <property type="entry name" value="NAD(P)-binding Rossmann-like Domain"/>
    <property type="match status" value="1"/>
</dbReference>
<protein>
    <submittedName>
        <fullName evidence="4">Gfo/Idh/MocA family oxidoreductase</fullName>
    </submittedName>
</protein>